<keyword evidence="1" id="KW-0472">Membrane</keyword>
<dbReference type="AlphaFoldDB" id="D8TXW0"/>
<reference evidence="4 5" key="1">
    <citation type="journal article" date="2010" name="Science">
        <title>Genomic analysis of organismal complexity in the multicellular green alga Volvox carteri.</title>
        <authorList>
            <person name="Prochnik S.E."/>
            <person name="Umen J."/>
            <person name="Nedelcu A.M."/>
            <person name="Hallmann A."/>
            <person name="Miller S.M."/>
            <person name="Nishii I."/>
            <person name="Ferris P."/>
            <person name="Kuo A."/>
            <person name="Mitros T."/>
            <person name="Fritz-Laylin L.K."/>
            <person name="Hellsten U."/>
            <person name="Chapman J."/>
            <person name="Simakov O."/>
            <person name="Rensing S.A."/>
            <person name="Terry A."/>
            <person name="Pangilinan J."/>
            <person name="Kapitonov V."/>
            <person name="Jurka J."/>
            <person name="Salamov A."/>
            <person name="Shapiro H."/>
            <person name="Schmutz J."/>
            <person name="Grimwood J."/>
            <person name="Lindquist E."/>
            <person name="Lucas S."/>
            <person name="Grigoriev I.V."/>
            <person name="Schmitt R."/>
            <person name="Kirk D."/>
            <person name="Rokhsar D.S."/>
        </authorList>
    </citation>
    <scope>NUCLEOTIDE SEQUENCE [LARGE SCALE GENOMIC DNA]</scope>
    <source>
        <strain evidence="5">f. Nagariensis / Eve</strain>
    </source>
</reference>
<dbReference type="OrthoDB" id="544570at2759"/>
<protein>
    <recommendedName>
        <fullName evidence="3">FAS1 domain-containing protein</fullName>
    </recommendedName>
</protein>
<name>D8TXW0_VOLCA</name>
<dbReference type="Pfam" id="PF02469">
    <property type="entry name" value="Fasciclin"/>
    <property type="match status" value="2"/>
</dbReference>
<gene>
    <name evidence="4" type="ORF">VOLCADRAFT_105027</name>
</gene>
<dbReference type="SUPFAM" id="SSF82153">
    <property type="entry name" value="FAS1 domain"/>
    <property type="match status" value="2"/>
</dbReference>
<dbReference type="PROSITE" id="PS50213">
    <property type="entry name" value="FAS1"/>
    <property type="match status" value="2"/>
</dbReference>
<keyword evidence="2" id="KW-0732">Signal</keyword>
<dbReference type="PANTHER" id="PTHR10900">
    <property type="entry name" value="PERIOSTIN-RELATED"/>
    <property type="match status" value="1"/>
</dbReference>
<proteinExistence type="predicted"/>
<dbReference type="InterPro" id="IPR036378">
    <property type="entry name" value="FAS1_dom_sf"/>
</dbReference>
<keyword evidence="1" id="KW-1133">Transmembrane helix</keyword>
<dbReference type="InterPro" id="IPR000782">
    <property type="entry name" value="FAS1_domain"/>
</dbReference>
<accession>D8TXW0</accession>
<feature type="domain" description="FAS1" evidence="3">
    <location>
        <begin position="282"/>
        <end position="406"/>
    </location>
</feature>
<dbReference type="GeneID" id="9615345"/>
<feature type="transmembrane region" description="Helical" evidence="1">
    <location>
        <begin position="454"/>
        <end position="471"/>
    </location>
</feature>
<dbReference type="EMBL" id="GL378343">
    <property type="protein sequence ID" value="EFJ47714.1"/>
    <property type="molecule type" value="Genomic_DNA"/>
</dbReference>
<organism evidence="5">
    <name type="scientific">Volvox carteri f. nagariensis</name>
    <dbReference type="NCBI Taxonomy" id="3068"/>
    <lineage>
        <taxon>Eukaryota</taxon>
        <taxon>Viridiplantae</taxon>
        <taxon>Chlorophyta</taxon>
        <taxon>core chlorophytes</taxon>
        <taxon>Chlorophyceae</taxon>
        <taxon>CS clade</taxon>
        <taxon>Chlamydomonadales</taxon>
        <taxon>Volvocaceae</taxon>
        <taxon>Volvox</taxon>
    </lineage>
</organism>
<dbReference type="GO" id="GO:0005615">
    <property type="term" value="C:extracellular space"/>
    <property type="evidence" value="ECO:0007669"/>
    <property type="project" value="TreeGrafter"/>
</dbReference>
<dbReference type="SMART" id="SM00554">
    <property type="entry name" value="FAS1"/>
    <property type="match status" value="2"/>
</dbReference>
<dbReference type="InterPro" id="IPR050904">
    <property type="entry name" value="Adhesion/Biosynth-related"/>
</dbReference>
<dbReference type="RefSeq" id="XP_002951185.1">
    <property type="nucleotide sequence ID" value="XM_002951139.1"/>
</dbReference>
<dbReference type="PANTHER" id="PTHR10900:SF77">
    <property type="entry name" value="FI19380P1"/>
    <property type="match status" value="1"/>
</dbReference>
<evidence type="ECO:0000259" key="3">
    <source>
        <dbReference type="PROSITE" id="PS50213"/>
    </source>
</evidence>
<dbReference type="KEGG" id="vcn:VOLCADRAFT_105027"/>
<evidence type="ECO:0000256" key="1">
    <source>
        <dbReference type="SAM" id="Phobius"/>
    </source>
</evidence>
<keyword evidence="5" id="KW-1185">Reference proteome</keyword>
<evidence type="ECO:0000313" key="5">
    <source>
        <dbReference type="Proteomes" id="UP000001058"/>
    </source>
</evidence>
<dbReference type="Gene3D" id="2.30.180.10">
    <property type="entry name" value="FAS1 domain"/>
    <property type="match status" value="2"/>
</dbReference>
<sequence length="474" mass="49125">MLMHGRVPTLILAGLLISLATGTSAQPSIYSALNSTANATFFYSSLSDANLATVFSNTSLNLTLLVPSDAAFGALETQLNISGDLFFLPNLAPKAAPILLYHFVTPSTPSGSIPPNISSFNLAFGSSTLKVNSSVVGNSTVNSTVIRISSIGSDVNITRTDISAGNSTIHILDGVLLPFYISIGSGLSRNKDLSAINSLTNKLGNNTAFLNVLNNLNTEYTVLAPVNSGLPLSLVKNGSVVTVVSPTGNATILSSFNVGLTGSGSYRSAIHLISQILLPPTLTTVREALSLRNDTKTFISVFTSSGSSYASWLDSTSLSRSTLLVPTDTAFATLLAQYPGYTLQNLIAGSTGVSQLLDLLVIRSSTISLAGLANGITNITVNNGAVLLRANKSSSTGAVKFLSLANSANSVGSDYYIGRVESGVTVIIIDTVLLPQPFNMGADGASSLAAPSPFAMAFCSVIAAALLHAFGRQW</sequence>
<dbReference type="InParanoid" id="D8TXW0"/>
<feature type="signal peptide" evidence="2">
    <location>
        <begin position="1"/>
        <end position="25"/>
    </location>
</feature>
<keyword evidence="1" id="KW-0812">Transmembrane</keyword>
<evidence type="ECO:0000313" key="4">
    <source>
        <dbReference type="EMBL" id="EFJ47714.1"/>
    </source>
</evidence>
<dbReference type="Proteomes" id="UP000001058">
    <property type="component" value="Unassembled WGS sequence"/>
</dbReference>
<feature type="chain" id="PRO_5003123998" description="FAS1 domain-containing protein" evidence="2">
    <location>
        <begin position="26"/>
        <end position="474"/>
    </location>
</feature>
<evidence type="ECO:0000256" key="2">
    <source>
        <dbReference type="SAM" id="SignalP"/>
    </source>
</evidence>
<feature type="domain" description="FAS1" evidence="3">
    <location>
        <begin position="26"/>
        <end position="176"/>
    </location>
</feature>